<organism evidence="1 2">
    <name type="scientific">Burkholderia singularis</name>
    <dbReference type="NCBI Taxonomy" id="1503053"/>
    <lineage>
        <taxon>Bacteria</taxon>
        <taxon>Pseudomonadati</taxon>
        <taxon>Pseudomonadota</taxon>
        <taxon>Betaproteobacteria</taxon>
        <taxon>Burkholderiales</taxon>
        <taxon>Burkholderiaceae</taxon>
        <taxon>Burkholderia</taxon>
        <taxon>pseudomallei group</taxon>
    </lineage>
</organism>
<proteinExistence type="predicted"/>
<evidence type="ECO:0000313" key="2">
    <source>
        <dbReference type="Proteomes" id="UP000198460"/>
    </source>
</evidence>
<dbReference type="Proteomes" id="UP000198460">
    <property type="component" value="Unassembled WGS sequence"/>
</dbReference>
<evidence type="ECO:0000313" key="1">
    <source>
        <dbReference type="EMBL" id="SMG00574.1"/>
    </source>
</evidence>
<accession>A0A238H5R7</accession>
<gene>
    <name evidence="1" type="ORF">BSIN_3705</name>
</gene>
<dbReference type="AlphaFoldDB" id="A0A238H5R7"/>
<protein>
    <submittedName>
        <fullName evidence="1">Uncharacterized protein</fullName>
    </submittedName>
</protein>
<dbReference type="EMBL" id="FXAN01000057">
    <property type="protein sequence ID" value="SMG00574.1"/>
    <property type="molecule type" value="Genomic_DNA"/>
</dbReference>
<reference evidence="1 2" key="1">
    <citation type="submission" date="2017-04" db="EMBL/GenBank/DDBJ databases">
        <authorList>
            <person name="Afonso C.L."/>
            <person name="Miller P.J."/>
            <person name="Scott M.A."/>
            <person name="Spackman E."/>
            <person name="Goraichik I."/>
            <person name="Dimitrov K.M."/>
            <person name="Suarez D.L."/>
            <person name="Swayne D.E."/>
        </authorList>
    </citation>
    <scope>NUCLEOTIDE SEQUENCE [LARGE SCALE GENOMIC DNA]</scope>
    <source>
        <strain evidence="1">LMG 28154</strain>
    </source>
</reference>
<sequence length="41" mass="4801">MRLIHRYRPASKPALREPRRQLEVRAGAPARRIMFAALTSR</sequence>
<name>A0A238H5R7_9BURK</name>